<dbReference type="Proteomes" id="UP001432322">
    <property type="component" value="Unassembled WGS sequence"/>
</dbReference>
<keyword evidence="2" id="KW-1185">Reference proteome</keyword>
<proteinExistence type="predicted"/>
<evidence type="ECO:0000313" key="2">
    <source>
        <dbReference type="Proteomes" id="UP001432322"/>
    </source>
</evidence>
<evidence type="ECO:0000313" key="1">
    <source>
        <dbReference type="EMBL" id="GMT35025.1"/>
    </source>
</evidence>
<name>A0AAV5WWN6_9BILA</name>
<gene>
    <name evidence="1" type="ORF">PFISCL1PPCAC_26322</name>
</gene>
<accession>A0AAV5WWN6</accession>
<dbReference type="EMBL" id="BTSY01000007">
    <property type="protein sequence ID" value="GMT35025.1"/>
    <property type="molecule type" value="Genomic_DNA"/>
</dbReference>
<sequence length="81" mass="9548">RGYAVTQSGTESFTIPVLDQDNLQYNWTYNSGGEKFTFQYHIVRDSLKMTLTQLHRCICIHWHSDIEITIKFVDQYGDIMK</sequence>
<reference evidence="1" key="1">
    <citation type="submission" date="2023-10" db="EMBL/GenBank/DDBJ databases">
        <title>Genome assembly of Pristionchus species.</title>
        <authorList>
            <person name="Yoshida K."/>
            <person name="Sommer R.J."/>
        </authorList>
    </citation>
    <scope>NUCLEOTIDE SEQUENCE</scope>
    <source>
        <strain evidence="1">RS5133</strain>
    </source>
</reference>
<feature type="non-terminal residue" evidence="1">
    <location>
        <position position="1"/>
    </location>
</feature>
<dbReference type="AlphaFoldDB" id="A0AAV5WWN6"/>
<comment type="caution">
    <text evidence="1">The sequence shown here is derived from an EMBL/GenBank/DDBJ whole genome shotgun (WGS) entry which is preliminary data.</text>
</comment>
<protein>
    <recommendedName>
        <fullName evidence="3">PKD/REJ-like domain-containing protein</fullName>
    </recommendedName>
</protein>
<feature type="non-terminal residue" evidence="1">
    <location>
        <position position="81"/>
    </location>
</feature>
<evidence type="ECO:0008006" key="3">
    <source>
        <dbReference type="Google" id="ProtNLM"/>
    </source>
</evidence>
<organism evidence="1 2">
    <name type="scientific">Pristionchus fissidentatus</name>
    <dbReference type="NCBI Taxonomy" id="1538716"/>
    <lineage>
        <taxon>Eukaryota</taxon>
        <taxon>Metazoa</taxon>
        <taxon>Ecdysozoa</taxon>
        <taxon>Nematoda</taxon>
        <taxon>Chromadorea</taxon>
        <taxon>Rhabditida</taxon>
        <taxon>Rhabditina</taxon>
        <taxon>Diplogasteromorpha</taxon>
        <taxon>Diplogasteroidea</taxon>
        <taxon>Neodiplogasteridae</taxon>
        <taxon>Pristionchus</taxon>
    </lineage>
</organism>